<dbReference type="GO" id="GO:0003677">
    <property type="term" value="F:DNA binding"/>
    <property type="evidence" value="ECO:0007669"/>
    <property type="project" value="UniProtKB-KW"/>
</dbReference>
<gene>
    <name evidence="11" type="primary">yhdJ</name>
    <name evidence="11" type="ORF">Psi01_26080</name>
</gene>
<evidence type="ECO:0000259" key="10">
    <source>
        <dbReference type="Pfam" id="PF01555"/>
    </source>
</evidence>
<dbReference type="Proteomes" id="UP000619788">
    <property type="component" value="Unassembled WGS sequence"/>
</dbReference>
<feature type="region of interest" description="Disordered" evidence="9">
    <location>
        <begin position="384"/>
        <end position="413"/>
    </location>
</feature>
<name>A0A8J3SLW1_9ACTN</name>
<feature type="region of interest" description="Disordered" evidence="9">
    <location>
        <begin position="185"/>
        <end position="212"/>
    </location>
</feature>
<dbReference type="Pfam" id="PF01555">
    <property type="entry name" value="N6_N4_Mtase"/>
    <property type="match status" value="2"/>
</dbReference>
<keyword evidence="5" id="KW-0680">Restriction system</keyword>
<evidence type="ECO:0000256" key="1">
    <source>
        <dbReference type="ARBA" id="ARBA00010203"/>
    </source>
</evidence>
<feature type="domain" description="DNA methylase N-4/N-6" evidence="10">
    <location>
        <begin position="20"/>
        <end position="259"/>
    </location>
</feature>
<dbReference type="InterPro" id="IPR001091">
    <property type="entry name" value="RM_Methyltransferase"/>
</dbReference>
<dbReference type="AlphaFoldDB" id="A0A8J3SLW1"/>
<protein>
    <recommendedName>
        <fullName evidence="8">Methyltransferase</fullName>
        <ecNumber evidence="8">2.1.1.-</ecNumber>
    </recommendedName>
</protein>
<evidence type="ECO:0000256" key="3">
    <source>
        <dbReference type="ARBA" id="ARBA00022679"/>
    </source>
</evidence>
<evidence type="ECO:0000256" key="2">
    <source>
        <dbReference type="ARBA" id="ARBA00022603"/>
    </source>
</evidence>
<dbReference type="GO" id="GO:0008170">
    <property type="term" value="F:N-methyltransferase activity"/>
    <property type="evidence" value="ECO:0007669"/>
    <property type="project" value="InterPro"/>
</dbReference>
<feature type="domain" description="DNA methylase N-4/N-6" evidence="10">
    <location>
        <begin position="343"/>
        <end position="379"/>
    </location>
</feature>
<comment type="similarity">
    <text evidence="1">Belongs to the N(4)/N(6)-methyltransferase family. N(4) subfamily.</text>
</comment>
<feature type="compositionally biased region" description="Polar residues" evidence="9">
    <location>
        <begin position="296"/>
        <end position="306"/>
    </location>
</feature>
<accession>A0A8J3SLW1</accession>
<dbReference type="PRINTS" id="PR00508">
    <property type="entry name" value="S21N4MTFRASE"/>
</dbReference>
<keyword evidence="12" id="KW-1185">Reference proteome</keyword>
<sequence length="413" mass="45404">MTAFVLRGDARHLPLPDASVDLIVTSPPYWGLRDYRDGEASLTGQIGNEPTPQDYIAALLECTTEWARVLKPTGSIFVNLGDKYANRTRGAWRGSSDGHTWRADSPRYIRPKDFPEKSLLLLPERYRIGAVDELGLIARAVIVWDKPNGLPESVTDRVRRSHEDWVHLTKLPRYYSAVDEIREPASDYTRKPGNRRSTPPGQRRRAMADTVNPLGSLPGSVWEVPTEPLKVPAELGVDHFASFPTAWPRRIITGWSPPGICTACGEGRRPAVQVGENSWERRKADGDPMRYGDTGTGSATHLQRSLSDPADRAYGGFGLRAERRITGYACACPTPDAPTRPALVVDPFGGTGTTALVASALGRRGVTVDRSADYCRIAQWRTADPRERARALDVPPPPPVHESQGSLFGEVPS</sequence>
<evidence type="ECO:0000313" key="11">
    <source>
        <dbReference type="EMBL" id="GIH91978.1"/>
    </source>
</evidence>
<keyword evidence="2 11" id="KW-0489">Methyltransferase</keyword>
<dbReference type="InterPro" id="IPR002941">
    <property type="entry name" value="DNA_methylase_N4/N6"/>
</dbReference>
<comment type="caution">
    <text evidence="11">The sequence shown here is derived from an EMBL/GenBank/DDBJ whole genome shotgun (WGS) entry which is preliminary data.</text>
</comment>
<evidence type="ECO:0000256" key="7">
    <source>
        <dbReference type="ARBA" id="ARBA00049120"/>
    </source>
</evidence>
<evidence type="ECO:0000256" key="8">
    <source>
        <dbReference type="RuleBase" id="RU362026"/>
    </source>
</evidence>
<keyword evidence="4" id="KW-0949">S-adenosyl-L-methionine</keyword>
<feature type="compositionally biased region" description="Basic and acidic residues" evidence="9">
    <location>
        <begin position="278"/>
        <end position="290"/>
    </location>
</feature>
<dbReference type="PROSITE" id="PS00093">
    <property type="entry name" value="N4_MTASE"/>
    <property type="match status" value="1"/>
</dbReference>
<dbReference type="RefSeq" id="WP_204064224.1">
    <property type="nucleotide sequence ID" value="NZ_BOOJ01000023.1"/>
</dbReference>
<dbReference type="InterPro" id="IPR029063">
    <property type="entry name" value="SAM-dependent_MTases_sf"/>
</dbReference>
<dbReference type="InterPro" id="IPR017985">
    <property type="entry name" value="MeTrfase_CN4_CS"/>
</dbReference>
<dbReference type="SUPFAM" id="SSF53335">
    <property type="entry name" value="S-adenosyl-L-methionine-dependent methyltransferases"/>
    <property type="match status" value="1"/>
</dbReference>
<evidence type="ECO:0000256" key="9">
    <source>
        <dbReference type="SAM" id="MobiDB-lite"/>
    </source>
</evidence>
<keyword evidence="6" id="KW-0238">DNA-binding</keyword>
<keyword evidence="3" id="KW-0808">Transferase</keyword>
<organism evidence="11 12">
    <name type="scientific">Planobispora siamensis</name>
    <dbReference type="NCBI Taxonomy" id="936338"/>
    <lineage>
        <taxon>Bacteria</taxon>
        <taxon>Bacillati</taxon>
        <taxon>Actinomycetota</taxon>
        <taxon>Actinomycetes</taxon>
        <taxon>Streptosporangiales</taxon>
        <taxon>Streptosporangiaceae</taxon>
        <taxon>Planobispora</taxon>
    </lineage>
</organism>
<dbReference type="Gene3D" id="3.40.50.150">
    <property type="entry name" value="Vaccinia Virus protein VP39"/>
    <property type="match status" value="2"/>
</dbReference>
<evidence type="ECO:0000313" key="12">
    <source>
        <dbReference type="Proteomes" id="UP000619788"/>
    </source>
</evidence>
<feature type="region of interest" description="Disordered" evidence="9">
    <location>
        <begin position="276"/>
        <end position="307"/>
    </location>
</feature>
<dbReference type="GO" id="GO:0009307">
    <property type="term" value="P:DNA restriction-modification system"/>
    <property type="evidence" value="ECO:0007669"/>
    <property type="project" value="UniProtKB-KW"/>
</dbReference>
<evidence type="ECO:0000256" key="5">
    <source>
        <dbReference type="ARBA" id="ARBA00022747"/>
    </source>
</evidence>
<dbReference type="GO" id="GO:0015667">
    <property type="term" value="F:site-specific DNA-methyltransferase (cytosine-N4-specific) activity"/>
    <property type="evidence" value="ECO:0007669"/>
    <property type="project" value="UniProtKB-EC"/>
</dbReference>
<dbReference type="GO" id="GO:0032259">
    <property type="term" value="P:methylation"/>
    <property type="evidence" value="ECO:0007669"/>
    <property type="project" value="UniProtKB-KW"/>
</dbReference>
<evidence type="ECO:0000256" key="4">
    <source>
        <dbReference type="ARBA" id="ARBA00022691"/>
    </source>
</evidence>
<dbReference type="EMBL" id="BOOJ01000023">
    <property type="protein sequence ID" value="GIH91978.1"/>
    <property type="molecule type" value="Genomic_DNA"/>
</dbReference>
<dbReference type="EC" id="2.1.1.-" evidence="8"/>
<comment type="catalytic activity">
    <reaction evidence="7">
        <text>a 2'-deoxycytidine in DNA + S-adenosyl-L-methionine = an N(4)-methyl-2'-deoxycytidine in DNA + S-adenosyl-L-homocysteine + H(+)</text>
        <dbReference type="Rhea" id="RHEA:16857"/>
        <dbReference type="Rhea" id="RHEA-COMP:11369"/>
        <dbReference type="Rhea" id="RHEA-COMP:13674"/>
        <dbReference type="ChEBI" id="CHEBI:15378"/>
        <dbReference type="ChEBI" id="CHEBI:57856"/>
        <dbReference type="ChEBI" id="CHEBI:59789"/>
        <dbReference type="ChEBI" id="CHEBI:85452"/>
        <dbReference type="ChEBI" id="CHEBI:137933"/>
        <dbReference type="EC" id="2.1.1.113"/>
    </reaction>
</comment>
<proteinExistence type="inferred from homology"/>
<evidence type="ECO:0000256" key="6">
    <source>
        <dbReference type="ARBA" id="ARBA00023125"/>
    </source>
</evidence>
<reference evidence="11 12" key="1">
    <citation type="submission" date="2021-01" db="EMBL/GenBank/DDBJ databases">
        <title>Whole genome shotgun sequence of Planobispora siamensis NBRC 107568.</title>
        <authorList>
            <person name="Komaki H."/>
            <person name="Tamura T."/>
        </authorList>
    </citation>
    <scope>NUCLEOTIDE SEQUENCE [LARGE SCALE GENOMIC DNA]</scope>
    <source>
        <strain evidence="11 12">NBRC 107568</strain>
    </source>
</reference>